<dbReference type="Proteomes" id="UP001651050">
    <property type="component" value="Unassembled WGS sequence"/>
</dbReference>
<sequence length="102" mass="11317">MDRKTSQDLAVLAELDYRRERIAETYGRGVPAPVRAVGRWAAAAVRRVRDHETVQRLGSTIDAVAARTDAEAWDRQVTRRAEQIAHGLDALRPQDGAGRRAA</sequence>
<proteinExistence type="predicted"/>
<dbReference type="RefSeq" id="WP_416343762.1">
    <property type="nucleotide sequence ID" value="NZ_JALQCY010000003.1"/>
</dbReference>
<name>A0ABT0J320_9MICO</name>
<evidence type="ECO:0000313" key="1">
    <source>
        <dbReference type="EMBL" id="MCK9793900.1"/>
    </source>
</evidence>
<organism evidence="1 2">
    <name type="scientific">Isoptericola peretonis</name>
    <dbReference type="NCBI Taxonomy" id="2918523"/>
    <lineage>
        <taxon>Bacteria</taxon>
        <taxon>Bacillati</taxon>
        <taxon>Actinomycetota</taxon>
        <taxon>Actinomycetes</taxon>
        <taxon>Micrococcales</taxon>
        <taxon>Promicromonosporaceae</taxon>
        <taxon>Isoptericola</taxon>
    </lineage>
</organism>
<reference evidence="1 2" key="1">
    <citation type="submission" date="2022-02" db="EMBL/GenBank/DDBJ databases">
        <title>The car tank lid bacteriome: a reservoir of bacteria with potential in bioremediation of fuel.</title>
        <authorList>
            <person name="Vidal-Verdu A."/>
            <person name="Gomez-Martinez D."/>
            <person name="Latorre-Perez A."/>
            <person name="Pereto J."/>
            <person name="Porcar M."/>
        </authorList>
    </citation>
    <scope>NUCLEOTIDE SEQUENCE [LARGE SCALE GENOMIC DNA]</scope>
    <source>
        <strain evidence="1 2">4D.3</strain>
    </source>
</reference>
<accession>A0ABT0J320</accession>
<comment type="caution">
    <text evidence="1">The sequence shown here is derived from an EMBL/GenBank/DDBJ whole genome shotgun (WGS) entry which is preliminary data.</text>
</comment>
<evidence type="ECO:0000313" key="2">
    <source>
        <dbReference type="Proteomes" id="UP001651050"/>
    </source>
</evidence>
<protein>
    <submittedName>
        <fullName evidence="1">Uncharacterized protein</fullName>
    </submittedName>
</protein>
<gene>
    <name evidence="1" type="ORF">M1843_09100</name>
</gene>
<dbReference type="EMBL" id="JALQCY010000003">
    <property type="protein sequence ID" value="MCK9793900.1"/>
    <property type="molecule type" value="Genomic_DNA"/>
</dbReference>
<keyword evidence="2" id="KW-1185">Reference proteome</keyword>